<gene>
    <name evidence="2" type="ORF">PAC_19594</name>
</gene>
<sequence>MEKPESQDRPLELHLEDSRERISQSYIYSQLARSSIRLLRFISSTSPNAIECELQTFPLSYTPQYHSLSYFWGDPIRENTLSCNGKKIMITTTLKQALERLINLDRGGVKWIWIDQICINQANSEEKGIQVNMMREIYQKSEGTVVWLGPNILGIETTARLLEKMQCLHKEDQDPINGRRKRKFYTLTEFEAKTLPPAGDRSWKILAEILARPWFVRTWVIQEAVLSRVQPRMLCGSYELDWQKLLGSCSWMVSLCYRITPIFQYTDAWHAVRSLHLFNDLMNVGLPWDLETLINRAIRFKATEPRDKIYSLVGLAGEASDSSTIPKVLQADYNKPTRDVFRDVTRHIIESTGSLSMLSLIRYKPNWEKFPSWSVDFTAGVHWERISDLVWGRHQRGWHATREDPNKASDNLPVDLQASFSNDHLNVGGILIDTLGTPVEAMSQANLDCFGNQALIAWKMAQYTRTRYPSIEALGQAFMVTFTANWRLSGTELMEHQPQRHFWNYLWRIYDRLLEEARSEQHYQEVEQCFHHVLKPQSIDDPGDADLYRHYLDAAYNRRMFFTKDKFYLGLGPSIMQEGDLLCVLFGGATPLILRPEGEHYRFVGECYVHDLMSGEAIKDWHDGKYTAQRFCLI</sequence>
<dbReference type="InterPro" id="IPR052895">
    <property type="entry name" value="HetReg/Transcr_Mod"/>
</dbReference>
<dbReference type="OrthoDB" id="2157530at2759"/>
<dbReference type="PANTHER" id="PTHR24148">
    <property type="entry name" value="ANKYRIN REPEAT DOMAIN-CONTAINING PROTEIN 39 HOMOLOG-RELATED"/>
    <property type="match status" value="1"/>
</dbReference>
<dbReference type="Pfam" id="PF26639">
    <property type="entry name" value="Het-6_barrel"/>
    <property type="match status" value="1"/>
</dbReference>
<dbReference type="EMBL" id="FJOG01000077">
    <property type="protein sequence ID" value="CZR69694.1"/>
    <property type="molecule type" value="Genomic_DNA"/>
</dbReference>
<keyword evidence="3" id="KW-1185">Reference proteome</keyword>
<feature type="domain" description="Heterokaryon incompatibility" evidence="1">
    <location>
        <begin position="65"/>
        <end position="223"/>
    </location>
</feature>
<proteinExistence type="predicted"/>
<dbReference type="InterPro" id="IPR010730">
    <property type="entry name" value="HET"/>
</dbReference>
<dbReference type="STRING" id="576137.A0A1L7XXC0"/>
<evidence type="ECO:0000259" key="1">
    <source>
        <dbReference type="Pfam" id="PF06985"/>
    </source>
</evidence>
<accession>A0A1L7XXC0</accession>
<protein>
    <recommendedName>
        <fullName evidence="1">Heterokaryon incompatibility domain-containing protein</fullName>
    </recommendedName>
</protein>
<evidence type="ECO:0000313" key="2">
    <source>
        <dbReference type="EMBL" id="CZR69694.1"/>
    </source>
</evidence>
<dbReference type="AlphaFoldDB" id="A0A1L7XXC0"/>
<evidence type="ECO:0000313" key="3">
    <source>
        <dbReference type="Proteomes" id="UP000184330"/>
    </source>
</evidence>
<organism evidence="2 3">
    <name type="scientific">Phialocephala subalpina</name>
    <dbReference type="NCBI Taxonomy" id="576137"/>
    <lineage>
        <taxon>Eukaryota</taxon>
        <taxon>Fungi</taxon>
        <taxon>Dikarya</taxon>
        <taxon>Ascomycota</taxon>
        <taxon>Pezizomycotina</taxon>
        <taxon>Leotiomycetes</taxon>
        <taxon>Helotiales</taxon>
        <taxon>Mollisiaceae</taxon>
        <taxon>Phialocephala</taxon>
        <taxon>Phialocephala fortinii species complex</taxon>
    </lineage>
</organism>
<dbReference type="Proteomes" id="UP000184330">
    <property type="component" value="Unassembled WGS sequence"/>
</dbReference>
<dbReference type="PANTHER" id="PTHR24148:SF64">
    <property type="entry name" value="HETEROKARYON INCOMPATIBILITY DOMAIN-CONTAINING PROTEIN"/>
    <property type="match status" value="1"/>
</dbReference>
<name>A0A1L7XXC0_9HELO</name>
<dbReference type="Pfam" id="PF06985">
    <property type="entry name" value="HET"/>
    <property type="match status" value="1"/>
</dbReference>
<reference evidence="2 3" key="1">
    <citation type="submission" date="2016-03" db="EMBL/GenBank/DDBJ databases">
        <authorList>
            <person name="Ploux O."/>
        </authorList>
    </citation>
    <scope>NUCLEOTIDE SEQUENCE [LARGE SCALE GENOMIC DNA]</scope>
    <source>
        <strain evidence="2 3">UAMH 11012</strain>
    </source>
</reference>